<dbReference type="GO" id="GO:0016740">
    <property type="term" value="F:transferase activity"/>
    <property type="evidence" value="ECO:0007669"/>
    <property type="project" value="UniProtKB-KW"/>
</dbReference>
<evidence type="ECO:0000256" key="1">
    <source>
        <dbReference type="ARBA" id="ARBA00009861"/>
    </source>
</evidence>
<reference evidence="2 3" key="1">
    <citation type="submission" date="2019-04" db="EMBL/GenBank/DDBJ databases">
        <title>An improved genome assembly and genetic linkage map for asparagus bean, Vigna unguiculata ssp. sesquipedialis.</title>
        <authorList>
            <person name="Xia Q."/>
            <person name="Zhang R."/>
            <person name="Dong Y."/>
        </authorList>
    </citation>
    <scope>NUCLEOTIDE SEQUENCE [LARGE SCALE GENOMIC DNA]</scope>
    <source>
        <tissue evidence="2">Leaf</tissue>
    </source>
</reference>
<sequence length="326" mass="37279">MHQCIKVDSESIRRLKMSLVKESGENENFTTFESLAAYVWRSKCRALKMSYDGKVKLNITVGVRRHLQDPLPEGYYGNVVVDADAEASGAFTASTDWRHLKFFENVDFGVKEIVNVVPMPYDMFGCVDLCIFSALGNFDSSMEGGFLKAIMEFARGKTEPSVKPVWERDRLKGSITKNPLQIDFLDECLSCSFTLSSNRSSHASVHQGGQALKMSYDGKVKLNITVGVRRHLQDPLPEGPLYEIVKLIKESKKVSCNSDYVRNFMNTLETDLEKELMNLKAEASGAFTALTDWRHLKFFRDRFRDRFRERTNEFEGRSEWCIHCLD</sequence>
<accession>A0A4D6KW25</accession>
<evidence type="ECO:0000313" key="2">
    <source>
        <dbReference type="EMBL" id="QCD77874.1"/>
    </source>
</evidence>
<protein>
    <submittedName>
        <fullName evidence="2">Shikimate O-hydroxycinnamoyltransferase</fullName>
    </submittedName>
</protein>
<dbReference type="PANTHER" id="PTHR31147:SF25">
    <property type="entry name" value="HXXXD-TYPE ACYL-TRANSFERASE FAMILY PROTEIN"/>
    <property type="match status" value="1"/>
</dbReference>
<dbReference type="AlphaFoldDB" id="A0A4D6KW25"/>
<dbReference type="Proteomes" id="UP000501690">
    <property type="component" value="Linkage Group LG1"/>
</dbReference>
<evidence type="ECO:0000313" key="3">
    <source>
        <dbReference type="Proteomes" id="UP000501690"/>
    </source>
</evidence>
<keyword evidence="2" id="KW-0808">Transferase</keyword>
<organism evidence="2 3">
    <name type="scientific">Vigna unguiculata</name>
    <name type="common">Cowpea</name>
    <dbReference type="NCBI Taxonomy" id="3917"/>
    <lineage>
        <taxon>Eukaryota</taxon>
        <taxon>Viridiplantae</taxon>
        <taxon>Streptophyta</taxon>
        <taxon>Embryophyta</taxon>
        <taxon>Tracheophyta</taxon>
        <taxon>Spermatophyta</taxon>
        <taxon>Magnoliopsida</taxon>
        <taxon>eudicotyledons</taxon>
        <taxon>Gunneridae</taxon>
        <taxon>Pentapetalae</taxon>
        <taxon>rosids</taxon>
        <taxon>fabids</taxon>
        <taxon>Fabales</taxon>
        <taxon>Fabaceae</taxon>
        <taxon>Papilionoideae</taxon>
        <taxon>50 kb inversion clade</taxon>
        <taxon>NPAAA clade</taxon>
        <taxon>indigoferoid/millettioid clade</taxon>
        <taxon>Phaseoleae</taxon>
        <taxon>Vigna</taxon>
    </lineage>
</organism>
<dbReference type="Pfam" id="PF02458">
    <property type="entry name" value="Transferase"/>
    <property type="match status" value="1"/>
</dbReference>
<proteinExistence type="inferred from homology"/>
<gene>
    <name evidence="2" type="ORF">DEO72_LG1g1502</name>
</gene>
<dbReference type="PANTHER" id="PTHR31147">
    <property type="entry name" value="ACYL TRANSFERASE 4"/>
    <property type="match status" value="1"/>
</dbReference>
<comment type="similarity">
    <text evidence="1">Belongs to the plant acyltransferase family.</text>
</comment>
<keyword evidence="3" id="KW-1185">Reference proteome</keyword>
<name>A0A4D6KW25_VIGUN</name>
<dbReference type="EMBL" id="CP039345">
    <property type="protein sequence ID" value="QCD77874.1"/>
    <property type="molecule type" value="Genomic_DNA"/>
</dbReference>
<dbReference type="InterPro" id="IPR023213">
    <property type="entry name" value="CAT-like_dom_sf"/>
</dbReference>
<dbReference type="InterPro" id="IPR050898">
    <property type="entry name" value="Plant_acyltransferase"/>
</dbReference>
<dbReference type="Gene3D" id="3.30.559.10">
    <property type="entry name" value="Chloramphenicol acetyltransferase-like domain"/>
    <property type="match status" value="1"/>
</dbReference>